<sequence length="192" mass="21721">MNPEEQIKEFEEAIISFNSRVKQTRQLRDDKRTVLGDIELEWVNSTITDAENAATDLVALVKQFKQISPQDRSSWKRRNYEVALRTESRMLHSHDKVETVFNHLGSLPSTLGRDTAFFSPSEVSKDALEIPYETSVTSVFELPCSSPVKVERPIPKIIVTQHYGEYDDNKACSHSDKTPSPRYGASGMNSTA</sequence>
<name>K9FDM2_PEND1</name>
<evidence type="ECO:0000313" key="2">
    <source>
        <dbReference type="EMBL" id="EKV07485.1"/>
    </source>
</evidence>
<feature type="region of interest" description="Disordered" evidence="1">
    <location>
        <begin position="168"/>
        <end position="192"/>
    </location>
</feature>
<evidence type="ECO:0000256" key="1">
    <source>
        <dbReference type="SAM" id="MobiDB-lite"/>
    </source>
</evidence>
<reference evidence="3" key="1">
    <citation type="journal article" date="2012" name="BMC Genomics">
        <title>Genome sequence of the necrotrophic fungus Penicillium digitatum, the main postharvest pathogen of citrus.</title>
        <authorList>
            <person name="Marcet-Houben M."/>
            <person name="Ballester A.-R."/>
            <person name="de la Fuente B."/>
            <person name="Harries E."/>
            <person name="Marcos J.F."/>
            <person name="Gonzalez-Candelas L."/>
            <person name="Gabaldon T."/>
        </authorList>
    </citation>
    <scope>NUCLEOTIDE SEQUENCE [LARGE SCALE GENOMIC DNA]</scope>
    <source>
        <strain evidence="3">Pd1 / CECT 20795</strain>
    </source>
</reference>
<comment type="caution">
    <text evidence="2">The sequence shown here is derived from an EMBL/GenBank/DDBJ whole genome shotgun (WGS) entry which is preliminary data.</text>
</comment>
<organism evidence="2 3">
    <name type="scientific">Penicillium digitatum (strain Pd1 / CECT 20795)</name>
    <name type="common">Green mold</name>
    <dbReference type="NCBI Taxonomy" id="1170230"/>
    <lineage>
        <taxon>Eukaryota</taxon>
        <taxon>Fungi</taxon>
        <taxon>Dikarya</taxon>
        <taxon>Ascomycota</taxon>
        <taxon>Pezizomycotina</taxon>
        <taxon>Eurotiomycetes</taxon>
        <taxon>Eurotiomycetidae</taxon>
        <taxon>Eurotiales</taxon>
        <taxon>Aspergillaceae</taxon>
        <taxon>Penicillium</taxon>
    </lineage>
</organism>
<dbReference type="KEGG" id="pdp:PDIP_73620"/>
<dbReference type="AlphaFoldDB" id="K9FDM2"/>
<dbReference type="VEuPathDB" id="FungiDB:PDIP_73620"/>
<dbReference type="OrthoDB" id="4364947at2759"/>
<feature type="compositionally biased region" description="Basic and acidic residues" evidence="1">
    <location>
        <begin position="168"/>
        <end position="179"/>
    </location>
</feature>
<dbReference type="Proteomes" id="UP000009886">
    <property type="component" value="Unassembled WGS sequence"/>
</dbReference>
<protein>
    <submittedName>
        <fullName evidence="2">Uncharacterized protein</fullName>
    </submittedName>
</protein>
<accession>K9FDM2</accession>
<dbReference type="RefSeq" id="XP_014531519.2">
    <property type="nucleotide sequence ID" value="XM_014676033.2"/>
</dbReference>
<dbReference type="HOGENOM" id="CLU_1415613_0_0_1"/>
<dbReference type="EMBL" id="AKCU01000460">
    <property type="protein sequence ID" value="EKV07485.1"/>
    <property type="molecule type" value="Genomic_DNA"/>
</dbReference>
<evidence type="ECO:0000313" key="3">
    <source>
        <dbReference type="Proteomes" id="UP000009886"/>
    </source>
</evidence>
<gene>
    <name evidence="2" type="ORF">PDIP_73620</name>
</gene>
<dbReference type="GeneID" id="26235678"/>
<proteinExistence type="predicted"/>